<reference evidence="1" key="1">
    <citation type="submission" date="2021-01" db="EMBL/GenBank/DDBJ databases">
        <title>Whole genome shotgun sequence of Actinoplanes cyaneus NBRC 14990.</title>
        <authorList>
            <person name="Komaki H."/>
            <person name="Tamura T."/>
        </authorList>
    </citation>
    <scope>NUCLEOTIDE SEQUENCE</scope>
    <source>
        <strain evidence="1">NBRC 14990</strain>
    </source>
</reference>
<dbReference type="RefSeq" id="WP_239175901.1">
    <property type="nucleotide sequence ID" value="NZ_BAAAUC010000138.1"/>
</dbReference>
<sequence>MASTVMNGEPVWPLAKLSALRLRRRLAVEVPATDPGRRAFVDITPGAVEADAQARSEGWTNKSIARSFRIDHWEYDAERLDGFDYDIGSTLLRSADAANESELLTVLQEWQLDPRQFQYAWDTADPR</sequence>
<organism evidence="1 2">
    <name type="scientific">Actinoplanes cyaneus</name>
    <dbReference type="NCBI Taxonomy" id="52696"/>
    <lineage>
        <taxon>Bacteria</taxon>
        <taxon>Bacillati</taxon>
        <taxon>Actinomycetota</taxon>
        <taxon>Actinomycetes</taxon>
        <taxon>Micromonosporales</taxon>
        <taxon>Micromonosporaceae</taxon>
        <taxon>Actinoplanes</taxon>
    </lineage>
</organism>
<proteinExistence type="predicted"/>
<protein>
    <submittedName>
        <fullName evidence="1">Uncharacterized protein</fullName>
    </submittedName>
</protein>
<dbReference type="AlphaFoldDB" id="A0A919IT95"/>
<evidence type="ECO:0000313" key="2">
    <source>
        <dbReference type="Proteomes" id="UP000619479"/>
    </source>
</evidence>
<dbReference type="EMBL" id="BOMH01000124">
    <property type="protein sequence ID" value="GID71304.1"/>
    <property type="molecule type" value="Genomic_DNA"/>
</dbReference>
<accession>A0A919IT95</accession>
<name>A0A919IT95_9ACTN</name>
<keyword evidence="2" id="KW-1185">Reference proteome</keyword>
<dbReference type="Proteomes" id="UP000619479">
    <property type="component" value="Unassembled WGS sequence"/>
</dbReference>
<gene>
    <name evidence="1" type="ORF">Acy02nite_91850</name>
</gene>
<evidence type="ECO:0000313" key="1">
    <source>
        <dbReference type="EMBL" id="GID71304.1"/>
    </source>
</evidence>
<comment type="caution">
    <text evidence="1">The sequence shown here is derived from an EMBL/GenBank/DDBJ whole genome shotgun (WGS) entry which is preliminary data.</text>
</comment>